<evidence type="ECO:0000313" key="3">
    <source>
        <dbReference type="Proteomes" id="UP000000321"/>
    </source>
</evidence>
<evidence type="ECO:0000256" key="1">
    <source>
        <dbReference type="SAM" id="MobiDB-lite"/>
    </source>
</evidence>
<accession>Q1YGQ0</accession>
<reference evidence="2 3" key="1">
    <citation type="journal article" date="2008" name="Appl. Environ. Microbiol.">
        <title>Genomic insights into Mn(II) oxidation by the marine alphaproteobacterium Aurantimonas sp. strain SI85-9A1.</title>
        <authorList>
            <person name="Dick G.J."/>
            <person name="Podell S."/>
            <person name="Johnson H.A."/>
            <person name="Rivera-Espinoza Y."/>
            <person name="Bernier-Latmani R."/>
            <person name="McCarthy J.K."/>
            <person name="Torpey J.W."/>
            <person name="Clement B.G."/>
            <person name="Gaasterland T."/>
            <person name="Tebo B.M."/>
        </authorList>
    </citation>
    <scope>NUCLEOTIDE SEQUENCE [LARGE SCALE GENOMIC DNA]</scope>
    <source>
        <strain evidence="2 3">SI85-9A1</strain>
    </source>
</reference>
<name>Q1YGQ0_AURMS</name>
<organism evidence="2 3">
    <name type="scientific">Aurantimonas manganoxydans (strain ATCC BAA-1229 / DSM 21871 / SI85-9A1)</name>
    <dbReference type="NCBI Taxonomy" id="287752"/>
    <lineage>
        <taxon>Bacteria</taxon>
        <taxon>Pseudomonadati</taxon>
        <taxon>Pseudomonadota</taxon>
        <taxon>Alphaproteobacteria</taxon>
        <taxon>Hyphomicrobiales</taxon>
        <taxon>Aurantimonadaceae</taxon>
        <taxon>Aurantimonas</taxon>
    </lineage>
</organism>
<sequence length="235" mass="25077">MQSWFRNADLQEPEAFARGAYDQPDDILITRSSWPAQSPPMIGPGPPETPRRDTAAATGAPGQAVPSGLTEPKGRSSRMWVRTPTKARANPRRRSSTSSSSGTRISVPSSLRTAKAIRSRFWLSTRTAAMRETLSSVPSAGMSKRNSPPTLPAAARTQSAKSNSVRSCMSSASSNSTALKLSPSTSGTATVCSAICMAPPLNPFVPCRRWSRGETAELWQALSADAGHPACLYRD</sequence>
<feature type="region of interest" description="Disordered" evidence="1">
    <location>
        <begin position="1"/>
        <end position="110"/>
    </location>
</feature>
<dbReference type="BioCyc" id="AURANTIMONAS:SI859A1_02777-MONOMER"/>
<feature type="compositionally biased region" description="Low complexity" evidence="1">
    <location>
        <begin position="96"/>
        <end position="110"/>
    </location>
</feature>
<proteinExistence type="predicted"/>
<feature type="region of interest" description="Disordered" evidence="1">
    <location>
        <begin position="133"/>
        <end position="169"/>
    </location>
</feature>
<dbReference type="HOGENOM" id="CLU_1179149_0_0_5"/>
<dbReference type="AlphaFoldDB" id="Q1YGQ0"/>
<gene>
    <name evidence="2" type="ORF">SI859A1_02777</name>
</gene>
<dbReference type="EMBL" id="AAPJ01000005">
    <property type="protein sequence ID" value="EAS49176.1"/>
    <property type="molecule type" value="Genomic_DNA"/>
</dbReference>
<evidence type="ECO:0000313" key="2">
    <source>
        <dbReference type="EMBL" id="EAS49176.1"/>
    </source>
</evidence>
<feature type="compositionally biased region" description="Polar residues" evidence="1">
    <location>
        <begin position="133"/>
        <end position="148"/>
    </location>
</feature>
<comment type="caution">
    <text evidence="2">The sequence shown here is derived from an EMBL/GenBank/DDBJ whole genome shotgun (WGS) entry which is preliminary data.</text>
</comment>
<protein>
    <submittedName>
        <fullName evidence="2">Uncharacterized protein</fullName>
    </submittedName>
</protein>
<feature type="compositionally biased region" description="Pro residues" evidence="1">
    <location>
        <begin position="37"/>
        <end position="48"/>
    </location>
</feature>
<dbReference type="Proteomes" id="UP000000321">
    <property type="component" value="Unassembled WGS sequence"/>
</dbReference>
<keyword evidence="3" id="KW-1185">Reference proteome</keyword>